<evidence type="ECO:0000259" key="1">
    <source>
        <dbReference type="Pfam" id="PF01683"/>
    </source>
</evidence>
<dbReference type="EMBL" id="OC321402">
    <property type="protein sequence ID" value="CAD7409987.1"/>
    <property type="molecule type" value="Genomic_DNA"/>
</dbReference>
<dbReference type="Pfam" id="PF01683">
    <property type="entry name" value="EB"/>
    <property type="match status" value="1"/>
</dbReference>
<name>A0A7R9H6U5_TIMCR</name>
<dbReference type="InterPro" id="IPR006149">
    <property type="entry name" value="EB_dom"/>
</dbReference>
<gene>
    <name evidence="2" type="ORF">TCEB3V08_LOCUS10273</name>
</gene>
<dbReference type="PANTHER" id="PTHR39069:SF8">
    <property type="entry name" value="FI17111P1"/>
    <property type="match status" value="1"/>
</dbReference>
<reference evidence="2" key="1">
    <citation type="submission" date="2020-11" db="EMBL/GenBank/DDBJ databases">
        <authorList>
            <person name="Tran Van P."/>
        </authorList>
    </citation>
    <scope>NUCLEOTIDE SEQUENCE</scope>
</reference>
<dbReference type="AlphaFoldDB" id="A0A7R9H6U5"/>
<proteinExistence type="predicted"/>
<sequence length="292" mass="31545">MGRPERHHRLTASPRLTSLTDVTHRRLNASCTDNKDCKVSIGSASCVESDEDDRMCACSPGTSVSADGQNCVNVTGLESACSSDDDCNPLGSYVSCYSGSCSCDSNYYKNPSTNAGEPLCLPGIGGKCSKYDCQLDNTSCSSFNVCSCDDSFTPSEKKDRCLKVALEEGDNCTEHTQCSIKLGSSQCVDGSCVCLEHYHYLNGSCWETRTLGESCTSLSECLKESSQNSVECRNNKCQCGFNYKENNNACEYLLYNPLSLSISNKRDLGLNPSHASSVLLPFQLTAFIGVGF</sequence>
<protein>
    <recommendedName>
        <fullName evidence="1">EB domain-containing protein</fullName>
    </recommendedName>
</protein>
<feature type="domain" description="EB" evidence="1">
    <location>
        <begin position="194"/>
        <end position="250"/>
    </location>
</feature>
<evidence type="ECO:0000313" key="2">
    <source>
        <dbReference type="EMBL" id="CAD7409987.1"/>
    </source>
</evidence>
<accession>A0A7R9H6U5</accession>
<organism evidence="2">
    <name type="scientific">Timema cristinae</name>
    <name type="common">Walking stick</name>
    <dbReference type="NCBI Taxonomy" id="61476"/>
    <lineage>
        <taxon>Eukaryota</taxon>
        <taxon>Metazoa</taxon>
        <taxon>Ecdysozoa</taxon>
        <taxon>Arthropoda</taxon>
        <taxon>Hexapoda</taxon>
        <taxon>Insecta</taxon>
        <taxon>Pterygota</taxon>
        <taxon>Neoptera</taxon>
        <taxon>Polyneoptera</taxon>
        <taxon>Phasmatodea</taxon>
        <taxon>Timematodea</taxon>
        <taxon>Timematoidea</taxon>
        <taxon>Timematidae</taxon>
        <taxon>Timema</taxon>
    </lineage>
</organism>
<dbReference type="PANTHER" id="PTHR39069">
    <property type="entry name" value="ECDYSONE-INDUCIBLE GENE E1, ISOFORM A"/>
    <property type="match status" value="1"/>
</dbReference>